<gene>
    <name evidence="2" type="ORF">niasHT_022889</name>
</gene>
<evidence type="ECO:0000256" key="1">
    <source>
        <dbReference type="SAM" id="MobiDB-lite"/>
    </source>
</evidence>
<feature type="compositionally biased region" description="Basic and acidic residues" evidence="1">
    <location>
        <begin position="1"/>
        <end position="11"/>
    </location>
</feature>
<reference evidence="2 3" key="1">
    <citation type="submission" date="2024-10" db="EMBL/GenBank/DDBJ databases">
        <authorList>
            <person name="Kim D."/>
        </authorList>
    </citation>
    <scope>NUCLEOTIDE SEQUENCE [LARGE SCALE GENOMIC DNA]</scope>
    <source>
        <strain evidence="2">BH-2024</strain>
    </source>
</reference>
<dbReference type="EMBL" id="JBICBT010000754">
    <property type="protein sequence ID" value="KAL3102602.1"/>
    <property type="molecule type" value="Genomic_DNA"/>
</dbReference>
<feature type="region of interest" description="Disordered" evidence="1">
    <location>
        <begin position="1"/>
        <end position="23"/>
    </location>
</feature>
<evidence type="ECO:0000313" key="2">
    <source>
        <dbReference type="EMBL" id="KAL3102602.1"/>
    </source>
</evidence>
<comment type="caution">
    <text evidence="2">The sequence shown here is derived from an EMBL/GenBank/DDBJ whole genome shotgun (WGS) entry which is preliminary data.</text>
</comment>
<organism evidence="2 3">
    <name type="scientific">Heterodera trifolii</name>
    <dbReference type="NCBI Taxonomy" id="157864"/>
    <lineage>
        <taxon>Eukaryota</taxon>
        <taxon>Metazoa</taxon>
        <taxon>Ecdysozoa</taxon>
        <taxon>Nematoda</taxon>
        <taxon>Chromadorea</taxon>
        <taxon>Rhabditida</taxon>
        <taxon>Tylenchina</taxon>
        <taxon>Tylenchomorpha</taxon>
        <taxon>Tylenchoidea</taxon>
        <taxon>Heteroderidae</taxon>
        <taxon>Heteroderinae</taxon>
        <taxon>Heterodera</taxon>
    </lineage>
</organism>
<dbReference type="SUPFAM" id="SSF140931">
    <property type="entry name" value="Fic-like"/>
    <property type="match status" value="1"/>
</dbReference>
<keyword evidence="3" id="KW-1185">Reference proteome</keyword>
<proteinExistence type="predicted"/>
<dbReference type="Proteomes" id="UP001620626">
    <property type="component" value="Unassembled WGS sequence"/>
</dbReference>
<dbReference type="AlphaFoldDB" id="A0ABD2KI43"/>
<protein>
    <submittedName>
        <fullName evidence="2">Uncharacterized protein</fullName>
    </submittedName>
</protein>
<evidence type="ECO:0000313" key="3">
    <source>
        <dbReference type="Proteomes" id="UP001620626"/>
    </source>
</evidence>
<dbReference type="Gene3D" id="1.10.3290.10">
    <property type="entry name" value="Fido-like domain"/>
    <property type="match status" value="1"/>
</dbReference>
<name>A0ABD2KI43_9BILA</name>
<dbReference type="InterPro" id="IPR036597">
    <property type="entry name" value="Fido-like_dom_sf"/>
</dbReference>
<accession>A0ABD2KI43</accession>
<sequence length="104" mass="11965">MPKREQQDRSNKGGGGRRRHPPLFADDAKLLPALQKPAFQVKQFTLKTFFELHLEVMGRRDTRAGCLRTFNMTVGDFEPIPPEKVPAAMQDFIRWSTNILRPSQ</sequence>